<dbReference type="EMBL" id="KY322437">
    <property type="protein sequence ID" value="AUF82304.1"/>
    <property type="molecule type" value="Genomic_DNA"/>
</dbReference>
<keyword evidence="4" id="KW-1185">Reference proteome</keyword>
<evidence type="ECO:0000313" key="3">
    <source>
        <dbReference type="EMBL" id="AUF82304.1"/>
    </source>
</evidence>
<evidence type="ECO:0000256" key="2">
    <source>
        <dbReference type="ARBA" id="ARBA00022737"/>
    </source>
</evidence>
<reference evidence="3" key="1">
    <citation type="journal article" date="2018" name="Virology">
        <title>A giant virus infecting green algae encodes key fermentation genes.</title>
        <authorList>
            <person name="Schvarcz C.R."/>
            <person name="Steward G.F."/>
        </authorList>
    </citation>
    <scope>NUCLEOTIDE SEQUENCE [LARGE SCALE GENOMIC DNA]</scope>
</reference>
<gene>
    <name evidence="3" type="ORF">TetV_212</name>
</gene>
<dbReference type="PROSITE" id="PS50294">
    <property type="entry name" value="WD_REPEATS_REGION"/>
    <property type="match status" value="1"/>
</dbReference>
<dbReference type="InterPro" id="IPR015943">
    <property type="entry name" value="WD40/YVTN_repeat-like_dom_sf"/>
</dbReference>
<accession>A0A2P0VN19</accession>
<name>A0A2P0VN19_9VIRU</name>
<dbReference type="Pfam" id="PF00400">
    <property type="entry name" value="WD40"/>
    <property type="match status" value="2"/>
</dbReference>
<dbReference type="PANTHER" id="PTHR19848:SF8">
    <property type="entry name" value="F-BOX AND WD REPEAT DOMAIN CONTAINING 7"/>
    <property type="match status" value="1"/>
</dbReference>
<evidence type="ECO:0000313" key="4">
    <source>
        <dbReference type="Proteomes" id="UP000244773"/>
    </source>
</evidence>
<keyword evidence="1" id="KW-0853">WD repeat</keyword>
<dbReference type="PANTHER" id="PTHR19848">
    <property type="entry name" value="WD40 REPEAT PROTEIN"/>
    <property type="match status" value="1"/>
</dbReference>
<proteinExistence type="predicted"/>
<dbReference type="SUPFAM" id="SSF50978">
    <property type="entry name" value="WD40 repeat-like"/>
    <property type="match status" value="1"/>
</dbReference>
<dbReference type="SMART" id="SM00320">
    <property type="entry name" value="WD40"/>
    <property type="match status" value="4"/>
</dbReference>
<dbReference type="InterPro" id="IPR001680">
    <property type="entry name" value="WD40_rpt"/>
</dbReference>
<dbReference type="Proteomes" id="UP000244773">
    <property type="component" value="Segment"/>
</dbReference>
<evidence type="ECO:0000256" key="1">
    <source>
        <dbReference type="ARBA" id="ARBA00022574"/>
    </source>
</evidence>
<protein>
    <submittedName>
        <fullName evidence="3">WD40 repeat-containing protein</fullName>
    </submittedName>
</protein>
<sequence length="840" mass="90942">MDLSSAVSSISTIMGKISELNSSYNEAFRIMGGLSGALLVMTEFIEKRINDGNPVNDVAFQHMIDTLKAIEDKIDEIAEKSDKKLCCIPYGKWYIWGSPIVAGCFGRIGSTKIIKQLTDLEGDLNGDIKFLELHMTANAVHSLHKLAEDKVAAVFMRDDGKQFWASHFDEQSWVNQKELATKFNNILSEHIDLQNDSDLSMVNQVSGLVSSSLSHAGKVSAKRLASEVGTKPFKNWLLETVGTVGRSVILPGHTSDLTCISSNESCVITGSKDMTVKVFTIMNGCLLHRCTLVGHNDTVTAVAISSKTSTIVSGSADGFIRTWSMFDGTSTGCYSVQAGVKSIVCWDDKMAYSCGAPALSINVCLVKDGSYVNKLTGHVGGTNCLDHLVTGEIVSGGINRALAMWDECEKITEIEQCHPSKIIKVVGCSDFVASLSKNSIKFHTLDGLTELVSAADFDVSKGRIMDACSAGSFLAVLASKSTDENAICDAWLLNPITGEVKCAKTPAGSNPKVVTFEEHLLYMGLKNGEMLVYDCSEEKGTLISSVASASVGTDPVIPSWPSKPGKVVSNGSSVAYHSPMSKDLFITEVINGKKTKHVDMKCEISSMCCHKNGWLVGKDNGNIDLVTPEGSSSHKIKVQGSVLWMSCSSVRPKHVFLDVSKGTDSHEMFLVNNLTNTESVWYVQPISSRSCDPCLVLGDRFMVRGGYKSGTLSVMDSVRMTPMGSLDFTAMEDDPITKICSASDSFFTLHAGMDLLKWVNVTDGPVQKVRTYSNPVSSICSYDNEDKFLIGMIDGSVKIDENEKDDRKQMNHSVGPVDVCMTDGGAYSLGTERRLMPVGL</sequence>
<keyword evidence="2" id="KW-0677">Repeat</keyword>
<dbReference type="Gene3D" id="2.130.10.10">
    <property type="entry name" value="YVTN repeat-like/Quinoprotein amine dehydrogenase"/>
    <property type="match status" value="1"/>
</dbReference>
<dbReference type="InterPro" id="IPR036322">
    <property type="entry name" value="WD40_repeat_dom_sf"/>
</dbReference>
<dbReference type="SUPFAM" id="SSF69322">
    <property type="entry name" value="Tricorn protease domain 2"/>
    <property type="match status" value="1"/>
</dbReference>
<dbReference type="PROSITE" id="PS50082">
    <property type="entry name" value="WD_REPEATS_2"/>
    <property type="match status" value="1"/>
</dbReference>
<organism evidence="3">
    <name type="scientific">Tetraselmis virus 1</name>
    <dbReference type="NCBI Taxonomy" id="2060617"/>
    <lineage>
        <taxon>Viruses</taxon>
        <taxon>Varidnaviria</taxon>
        <taxon>Bamfordvirae</taxon>
        <taxon>Nucleocytoviricota</taxon>
        <taxon>Megaviricetes</taxon>
        <taxon>Imitervirales</taxon>
        <taxon>Allomimiviridae</taxon>
        <taxon>Oceanusvirus</taxon>
        <taxon>Oceanusvirus kaneohense</taxon>
    </lineage>
</organism>